<name>A0A7U7GAY0_9GAMM</name>
<accession>A0A7U7GAY0</accession>
<dbReference type="SUPFAM" id="SSF52540">
    <property type="entry name" value="P-loop containing nucleoside triphosphate hydrolases"/>
    <property type="match status" value="1"/>
</dbReference>
<protein>
    <submittedName>
        <fullName evidence="2">ParA</fullName>
    </submittedName>
</protein>
<evidence type="ECO:0000313" key="2">
    <source>
        <dbReference type="EMBL" id="CDH44776.1"/>
    </source>
</evidence>
<comment type="caution">
    <text evidence="2">The sequence shown here is derived from an EMBL/GenBank/DDBJ whole genome shotgun (WGS) entry which is preliminary data.</text>
</comment>
<dbReference type="InterPro" id="IPR048089">
    <property type="entry name" value="McdA"/>
</dbReference>
<organism evidence="2 3">
    <name type="scientific">Candidatus Contendobacter odensis Run_B_J11</name>
    <dbReference type="NCBI Taxonomy" id="1400861"/>
    <lineage>
        <taxon>Bacteria</taxon>
        <taxon>Pseudomonadati</taxon>
        <taxon>Pseudomonadota</taxon>
        <taxon>Gammaproteobacteria</taxon>
        <taxon>Candidatus Competibacteraceae</taxon>
        <taxon>Candidatus Contendibacter</taxon>
    </lineage>
</organism>
<dbReference type="EMBL" id="CBTK010000099">
    <property type="protein sequence ID" value="CDH44776.1"/>
    <property type="molecule type" value="Genomic_DNA"/>
</dbReference>
<dbReference type="PANTHER" id="PTHR13696">
    <property type="entry name" value="P-LOOP CONTAINING NUCLEOSIDE TRIPHOSPHATE HYDROLASE"/>
    <property type="match status" value="1"/>
</dbReference>
<dbReference type="Proteomes" id="UP000019184">
    <property type="component" value="Unassembled WGS sequence"/>
</dbReference>
<evidence type="ECO:0000259" key="1">
    <source>
        <dbReference type="Pfam" id="PF01656"/>
    </source>
</evidence>
<feature type="domain" description="CobQ/CobB/MinD/ParA nucleotide binding" evidence="1">
    <location>
        <begin position="14"/>
        <end position="195"/>
    </location>
</feature>
<reference evidence="2 3" key="1">
    <citation type="journal article" date="2014" name="ISME J.">
        <title>Candidatus Competibacter-lineage genomes retrieved from metagenomes reveal functional metabolic diversity.</title>
        <authorList>
            <person name="McIlroy S.J."/>
            <person name="Albertsen M."/>
            <person name="Andresen E.K."/>
            <person name="Saunders A.M."/>
            <person name="Kristiansen R."/>
            <person name="Stokholm-Bjerregaard M."/>
            <person name="Nielsen K.L."/>
            <person name="Nielsen P.H."/>
        </authorList>
    </citation>
    <scope>NUCLEOTIDE SEQUENCE [LARGE SCALE GENOMIC DNA]</scope>
    <source>
        <strain evidence="2 3">Run_B_J11</strain>
    </source>
</reference>
<dbReference type="InterPro" id="IPR027417">
    <property type="entry name" value="P-loop_NTPase"/>
</dbReference>
<dbReference type="InterPro" id="IPR002586">
    <property type="entry name" value="CobQ/CobB/MinD/ParA_Nub-bd_dom"/>
</dbReference>
<keyword evidence="3" id="KW-1185">Reference proteome</keyword>
<proteinExistence type="predicted"/>
<dbReference type="Pfam" id="PF01656">
    <property type="entry name" value="CbiA"/>
    <property type="match status" value="1"/>
</dbReference>
<dbReference type="PANTHER" id="PTHR13696:SF96">
    <property type="entry name" value="COBQ_COBB_MIND_PARA NUCLEOTIDE BINDING DOMAIN-CONTAINING PROTEIN"/>
    <property type="match status" value="1"/>
</dbReference>
<evidence type="ECO:0000313" key="3">
    <source>
        <dbReference type="Proteomes" id="UP000019184"/>
    </source>
</evidence>
<dbReference type="AlphaFoldDB" id="A0A7U7GAY0"/>
<gene>
    <name evidence="2" type="primary">parA</name>
    <name evidence="2" type="ORF">BN874_1880003</name>
</gene>
<dbReference type="PIRSF" id="PIRSF009320">
    <property type="entry name" value="Nuc_binding_HP_1000"/>
    <property type="match status" value="1"/>
</dbReference>
<dbReference type="Gene3D" id="3.40.50.300">
    <property type="entry name" value="P-loop containing nucleotide triphosphate hydrolases"/>
    <property type="match status" value="1"/>
</dbReference>
<dbReference type="CDD" id="cd02042">
    <property type="entry name" value="ParAB_family"/>
    <property type="match status" value="1"/>
</dbReference>
<dbReference type="InterPro" id="IPR050678">
    <property type="entry name" value="DNA_Partitioning_ATPase"/>
</dbReference>
<dbReference type="NCBIfam" id="NF041546">
    <property type="entry name" value="ParA_partition"/>
    <property type="match status" value="1"/>
</dbReference>
<sequence length="228" mass="24462">MHFHSHKENMTQVIAVANQKGGVGKTTVAVNLARALQLMGQRVLIVDSDPQGSARDWYQASQNQGYDMPVVVGVDRPVLETSIQKLRGAFDTILIDGAAKLQDMTISAIKAADFVLIPVQPSALDIWAAEDLVELIKARQSITNGKPLAAFLVSRQIVGTRLANDANSALEALNLPILAARTTQRVAYAECMSTGSTVLDLESNGLATSEIKAILQELQTLISTLLEG</sequence>